<reference evidence="2" key="2">
    <citation type="submission" date="2020-03" db="EMBL/GenBank/DDBJ databases">
        <title>Walnut 2.0.</title>
        <authorList>
            <person name="Marrano A."/>
            <person name="Britton M."/>
            <person name="Zimin A.V."/>
            <person name="Zaini P.A."/>
            <person name="Workman R."/>
            <person name="Puiu D."/>
            <person name="Bianco L."/>
            <person name="Allen B.J."/>
            <person name="Troggio M."/>
            <person name="Leslie C.A."/>
            <person name="Timp W."/>
            <person name="Dendekar A."/>
            <person name="Salzberg S.L."/>
            <person name="Neale D.B."/>
        </authorList>
    </citation>
    <scope>NUCLEOTIDE SEQUENCE</scope>
    <source>
        <tissue evidence="2">Leaves</tissue>
    </source>
</reference>
<evidence type="ECO:0000313" key="3">
    <source>
        <dbReference type="Proteomes" id="UP000619265"/>
    </source>
</evidence>
<name>A0A833XXF2_JUGRE</name>
<dbReference type="Proteomes" id="UP000619265">
    <property type="component" value="Unassembled WGS sequence"/>
</dbReference>
<dbReference type="Gene3D" id="3.30.420.10">
    <property type="entry name" value="Ribonuclease H-like superfamily/Ribonuclease H"/>
    <property type="match status" value="1"/>
</dbReference>
<gene>
    <name evidence="2" type="ORF">F2P56_008865</name>
</gene>
<dbReference type="PANTHER" id="PTHR47723">
    <property type="entry name" value="OS05G0353850 PROTEIN"/>
    <property type="match status" value="1"/>
</dbReference>
<dbReference type="Pfam" id="PF13456">
    <property type="entry name" value="RVT_3"/>
    <property type="match status" value="1"/>
</dbReference>
<dbReference type="GO" id="GO:0003676">
    <property type="term" value="F:nucleic acid binding"/>
    <property type="evidence" value="ECO:0007669"/>
    <property type="project" value="InterPro"/>
</dbReference>
<dbReference type="GO" id="GO:0004523">
    <property type="term" value="F:RNA-DNA hybrid ribonuclease activity"/>
    <property type="evidence" value="ECO:0007669"/>
    <property type="project" value="InterPro"/>
</dbReference>
<dbReference type="InterPro" id="IPR002156">
    <property type="entry name" value="RNaseH_domain"/>
</dbReference>
<reference evidence="2" key="1">
    <citation type="submission" date="2015-10" db="EMBL/GenBank/DDBJ databases">
        <authorList>
            <person name="Martinez-Garcia P.J."/>
            <person name="Crepeau M.W."/>
            <person name="Puiu D."/>
            <person name="Gonzalez-Ibeas D."/>
            <person name="Whalen J."/>
            <person name="Stevens K."/>
            <person name="Paul R."/>
            <person name="Butterfield T."/>
            <person name="Britton M."/>
            <person name="Reagan R."/>
            <person name="Chakraborty S."/>
            <person name="Walawage S.L."/>
            <person name="Vasquez-Gross H.A."/>
            <person name="Cardeno C."/>
            <person name="Famula R."/>
            <person name="Pratt K."/>
            <person name="Kuruganti S."/>
            <person name="Aradhya M.K."/>
            <person name="Leslie C.A."/>
            <person name="Dandekar A.M."/>
            <person name="Salzberg S.L."/>
            <person name="Wegrzyn J.L."/>
            <person name="Langley C.H."/>
            <person name="Neale D.B."/>
        </authorList>
    </citation>
    <scope>NUCLEOTIDE SEQUENCE</scope>
    <source>
        <tissue evidence="2">Leaves</tissue>
    </source>
</reference>
<organism evidence="2 3">
    <name type="scientific">Juglans regia</name>
    <name type="common">English walnut</name>
    <dbReference type="NCBI Taxonomy" id="51240"/>
    <lineage>
        <taxon>Eukaryota</taxon>
        <taxon>Viridiplantae</taxon>
        <taxon>Streptophyta</taxon>
        <taxon>Embryophyta</taxon>
        <taxon>Tracheophyta</taxon>
        <taxon>Spermatophyta</taxon>
        <taxon>Magnoliopsida</taxon>
        <taxon>eudicotyledons</taxon>
        <taxon>Gunneridae</taxon>
        <taxon>Pentapetalae</taxon>
        <taxon>rosids</taxon>
        <taxon>fabids</taxon>
        <taxon>Fagales</taxon>
        <taxon>Juglandaceae</taxon>
        <taxon>Juglans</taxon>
    </lineage>
</organism>
<dbReference type="SUPFAM" id="SSF53098">
    <property type="entry name" value="Ribonuclease H-like"/>
    <property type="match status" value="1"/>
</dbReference>
<dbReference type="InterPro" id="IPR036397">
    <property type="entry name" value="RNaseH_sf"/>
</dbReference>
<proteinExistence type="predicted"/>
<protein>
    <recommendedName>
        <fullName evidence="1">RNase H type-1 domain-containing protein</fullName>
    </recommendedName>
</protein>
<accession>A0A833XXF2</accession>
<comment type="caution">
    <text evidence="2">The sequence shown here is derived from an EMBL/GenBank/DDBJ whole genome shotgun (WGS) entry which is preliminary data.</text>
</comment>
<dbReference type="Gramene" id="Jr04_07490_p1">
    <property type="protein sequence ID" value="cds.Jr04_07490_p1"/>
    <property type="gene ID" value="Jr04_07490"/>
</dbReference>
<dbReference type="InterPro" id="IPR053151">
    <property type="entry name" value="RNase_H-like"/>
</dbReference>
<dbReference type="AlphaFoldDB" id="A0A833XXF2"/>
<dbReference type="InterPro" id="IPR044730">
    <property type="entry name" value="RNase_H-like_dom_plant"/>
</dbReference>
<evidence type="ECO:0000313" key="2">
    <source>
        <dbReference type="EMBL" id="KAF5472125.1"/>
    </source>
</evidence>
<dbReference type="InterPro" id="IPR012337">
    <property type="entry name" value="RNaseH-like_sf"/>
</dbReference>
<feature type="domain" description="RNase H type-1" evidence="1">
    <location>
        <begin position="31"/>
        <end position="148"/>
    </location>
</feature>
<dbReference type="EMBL" id="LIHL02000004">
    <property type="protein sequence ID" value="KAF5472125.1"/>
    <property type="molecule type" value="Genomic_DNA"/>
</dbReference>
<evidence type="ECO:0000259" key="1">
    <source>
        <dbReference type="Pfam" id="PF13456"/>
    </source>
</evidence>
<sequence length="175" mass="19909">MQGQPLKVVRHHYRWEHPPPRVFKLNVDRVIFQNQHSASIGAVLRDCKGEVLMAISKKETKVSDPTGVEMLAIFRALQLSMHMGIHHLIIESDASTLVEELQKSAPPMALVGNVIKDTKELMHCFQSCEVRHVGRNCNEAEYKLARHAWIVSDISLWWGSFPNVIAPIIWVESLI</sequence>
<dbReference type="CDD" id="cd06222">
    <property type="entry name" value="RNase_H_like"/>
    <property type="match status" value="1"/>
</dbReference>
<dbReference type="PANTHER" id="PTHR47723:SF19">
    <property type="entry name" value="POLYNUCLEOTIDYL TRANSFERASE, RIBONUCLEASE H-LIKE SUPERFAMILY PROTEIN"/>
    <property type="match status" value="1"/>
</dbReference>